<proteinExistence type="predicted"/>
<comment type="caution">
    <text evidence="1">The sequence shown here is derived from an EMBL/GenBank/DDBJ whole genome shotgun (WGS) entry which is preliminary data.</text>
</comment>
<gene>
    <name evidence="1" type="ORF">EGR_08318</name>
</gene>
<protein>
    <submittedName>
        <fullName evidence="1">Uncharacterized protein</fullName>
    </submittedName>
</protein>
<accession>W6UTY2</accession>
<evidence type="ECO:0000313" key="1">
    <source>
        <dbReference type="EMBL" id="EUB56849.1"/>
    </source>
</evidence>
<dbReference type="GeneID" id="36344033"/>
<sequence>MSGMTTGPMELEDGGAKSEAVKSDCFLITTIAYSFICARLHSLSCRIFLLACSTIHLSMLRFFPQPLLFSSS</sequence>
<keyword evidence="2" id="KW-1185">Reference proteome</keyword>
<organism evidence="1 2">
    <name type="scientific">Echinococcus granulosus</name>
    <name type="common">Hydatid tapeworm</name>
    <dbReference type="NCBI Taxonomy" id="6210"/>
    <lineage>
        <taxon>Eukaryota</taxon>
        <taxon>Metazoa</taxon>
        <taxon>Spiralia</taxon>
        <taxon>Lophotrochozoa</taxon>
        <taxon>Platyhelminthes</taxon>
        <taxon>Cestoda</taxon>
        <taxon>Eucestoda</taxon>
        <taxon>Cyclophyllidea</taxon>
        <taxon>Taeniidae</taxon>
        <taxon>Echinococcus</taxon>
        <taxon>Echinococcus granulosus group</taxon>
    </lineage>
</organism>
<dbReference type="RefSeq" id="XP_024348045.1">
    <property type="nucleotide sequence ID" value="XM_024497567.1"/>
</dbReference>
<reference evidence="1 2" key="1">
    <citation type="journal article" date="2013" name="Nat. Genet.">
        <title>The genome of the hydatid tapeworm Echinococcus granulosus.</title>
        <authorList>
            <person name="Zheng H."/>
            <person name="Zhang W."/>
            <person name="Zhang L."/>
            <person name="Zhang Z."/>
            <person name="Li J."/>
            <person name="Lu G."/>
            <person name="Zhu Y."/>
            <person name="Wang Y."/>
            <person name="Huang Y."/>
            <person name="Liu J."/>
            <person name="Kang H."/>
            <person name="Chen J."/>
            <person name="Wang L."/>
            <person name="Chen A."/>
            <person name="Yu S."/>
            <person name="Gao Z."/>
            <person name="Jin L."/>
            <person name="Gu W."/>
            <person name="Wang Z."/>
            <person name="Zhao L."/>
            <person name="Shi B."/>
            <person name="Wen H."/>
            <person name="Lin R."/>
            <person name="Jones M.K."/>
            <person name="Brejova B."/>
            <person name="Vinar T."/>
            <person name="Zhao G."/>
            <person name="McManus D.P."/>
            <person name="Chen Z."/>
            <person name="Zhou Y."/>
            <person name="Wang S."/>
        </authorList>
    </citation>
    <scope>NUCLEOTIDE SEQUENCE [LARGE SCALE GENOMIC DNA]</scope>
</reference>
<dbReference type="KEGG" id="egl:EGR_08318"/>
<dbReference type="CTD" id="36344033"/>
<evidence type="ECO:0000313" key="2">
    <source>
        <dbReference type="Proteomes" id="UP000019149"/>
    </source>
</evidence>
<dbReference type="Proteomes" id="UP000019149">
    <property type="component" value="Unassembled WGS sequence"/>
</dbReference>
<name>W6UTY2_ECHGR</name>
<dbReference type="EMBL" id="APAU02000102">
    <property type="protein sequence ID" value="EUB56849.1"/>
    <property type="molecule type" value="Genomic_DNA"/>
</dbReference>
<dbReference type="AlphaFoldDB" id="W6UTY2"/>